<evidence type="ECO:0000313" key="2">
    <source>
        <dbReference type="EMBL" id="MBF4552838.1"/>
    </source>
</evidence>
<sequence>MRLMDPSEWHPTGQITVWEPTAEMLDTLQSKQNTEQPLSFLQADHVRSVVARRATGAAHQAYTASAMYLPWPVDKARLTGSVNAFLGAHEGLRCSINVDAPTDGPSPNITRTLLSPEEVDLQPQAVDASASDSAEATQDAAEWLSGYFSRTAVSDHMPALAVGLIEDEAAEKAELVLALDHAVGDGLSQVLSVLEIAQRYFEADSPLTTPQHPSFLEYVHNEHAAAAQVTPESPGTQLWKECIQFVGGMPKLGIDIGVEEGQSQDVKVMESEGPIADPAQVNALRGLAKSRGYSFSTVIYAVLALAHKRMSGSEKYATVTVSSTRGSTYGLSQGWFCNFNPLFFPVEGDTVTEILDAVAHAQRRMKATLNEPVHASLMQLIQEGFIGQEVFQSPQMVTYLDLSWFEEPAGADLRLFGGIAQTKNANFWLARNPEGLIIGSQAPDNPVAGRSVAEYFATAAQIVHETVAEIPA</sequence>
<comment type="caution">
    <text evidence="2">The sequence shown here is derived from an EMBL/GenBank/DDBJ whole genome shotgun (WGS) entry which is preliminary data.</text>
</comment>
<gene>
    <name evidence="2" type="ORF">IRY30_01925</name>
</gene>
<dbReference type="Gene3D" id="3.30.559.30">
    <property type="entry name" value="Nonribosomal peptide synthetase, condensation domain"/>
    <property type="match status" value="1"/>
</dbReference>
<dbReference type="RefSeq" id="WP_194555712.1">
    <property type="nucleotide sequence ID" value="NZ_JADKMY010000001.1"/>
</dbReference>
<accession>A0ABR9ZHD9</accession>
<evidence type="ECO:0000259" key="1">
    <source>
        <dbReference type="Pfam" id="PF00668"/>
    </source>
</evidence>
<dbReference type="SUPFAM" id="SSF52777">
    <property type="entry name" value="CoA-dependent acyltransferases"/>
    <property type="match status" value="2"/>
</dbReference>
<organism evidence="2 3">
    <name type="scientific">Corynebacterium suicordis DSM 45110</name>
    <dbReference type="NCBI Taxonomy" id="1121369"/>
    <lineage>
        <taxon>Bacteria</taxon>
        <taxon>Bacillati</taxon>
        <taxon>Actinomycetota</taxon>
        <taxon>Actinomycetes</taxon>
        <taxon>Mycobacteriales</taxon>
        <taxon>Corynebacteriaceae</taxon>
        <taxon>Corynebacterium</taxon>
    </lineage>
</organism>
<dbReference type="Proteomes" id="UP000635902">
    <property type="component" value="Unassembled WGS sequence"/>
</dbReference>
<protein>
    <recommendedName>
        <fullName evidence="1">Condensation domain-containing protein</fullName>
    </recommendedName>
</protein>
<feature type="domain" description="Condensation" evidence="1">
    <location>
        <begin position="58"/>
        <end position="366"/>
    </location>
</feature>
<dbReference type="Pfam" id="PF00668">
    <property type="entry name" value="Condensation"/>
    <property type="match status" value="1"/>
</dbReference>
<proteinExistence type="predicted"/>
<dbReference type="InterPro" id="IPR023213">
    <property type="entry name" value="CAT-like_dom_sf"/>
</dbReference>
<reference evidence="2 3" key="1">
    <citation type="submission" date="2020-10" db="EMBL/GenBank/DDBJ databases">
        <title>Novel species in genus Corynebacterium.</title>
        <authorList>
            <person name="Zhang G."/>
        </authorList>
    </citation>
    <scope>NUCLEOTIDE SEQUENCE [LARGE SCALE GENOMIC DNA]</scope>
    <source>
        <strain evidence="2 3">DSM 45110</strain>
    </source>
</reference>
<name>A0ABR9ZHD9_9CORY</name>
<evidence type="ECO:0000313" key="3">
    <source>
        <dbReference type="Proteomes" id="UP000635902"/>
    </source>
</evidence>
<dbReference type="EMBL" id="JADKMY010000001">
    <property type="protein sequence ID" value="MBF4552838.1"/>
    <property type="molecule type" value="Genomic_DNA"/>
</dbReference>
<dbReference type="Gene3D" id="3.30.559.10">
    <property type="entry name" value="Chloramphenicol acetyltransferase-like domain"/>
    <property type="match status" value="1"/>
</dbReference>
<keyword evidence="3" id="KW-1185">Reference proteome</keyword>
<dbReference type="InterPro" id="IPR001242">
    <property type="entry name" value="Condensation_dom"/>
</dbReference>